<dbReference type="Pfam" id="PF21102">
    <property type="entry name" value="DprA_N"/>
    <property type="match status" value="1"/>
</dbReference>
<evidence type="ECO:0000313" key="6">
    <source>
        <dbReference type="Proteomes" id="UP001139516"/>
    </source>
</evidence>
<dbReference type="SUPFAM" id="SSF102405">
    <property type="entry name" value="MCP/YpsA-like"/>
    <property type="match status" value="1"/>
</dbReference>
<dbReference type="InterPro" id="IPR003488">
    <property type="entry name" value="DprA"/>
</dbReference>
<reference evidence="5" key="1">
    <citation type="submission" date="2022-04" db="EMBL/GenBank/DDBJ databases">
        <title>Roseomonas acroporae sp. nov., isolated from coral Acropora digitifera.</title>
        <authorList>
            <person name="Sun H."/>
        </authorList>
    </citation>
    <scope>NUCLEOTIDE SEQUENCE</scope>
    <source>
        <strain evidence="5">NAR14</strain>
    </source>
</reference>
<dbReference type="InterPro" id="IPR036388">
    <property type="entry name" value="WH-like_DNA-bd_sf"/>
</dbReference>
<proteinExistence type="inferred from homology"/>
<dbReference type="InterPro" id="IPR041614">
    <property type="entry name" value="DprA_WH"/>
</dbReference>
<evidence type="ECO:0000313" key="5">
    <source>
        <dbReference type="EMBL" id="MCK8786162.1"/>
    </source>
</evidence>
<feature type="compositionally biased region" description="Low complexity" evidence="2">
    <location>
        <begin position="289"/>
        <end position="305"/>
    </location>
</feature>
<comment type="caution">
    <text evidence="5">The sequence shown here is derived from an EMBL/GenBank/DDBJ whole genome shotgun (WGS) entry which is preliminary data.</text>
</comment>
<evidence type="ECO:0000256" key="2">
    <source>
        <dbReference type="SAM" id="MobiDB-lite"/>
    </source>
</evidence>
<sequence>MARPRDATGGLDRLRLARTEGIGPRHYARLLERFGSAGRALAALPGHGDRFRIPPEGLVAREAEAVAKLGGRFLYLDDPDYPAALAATADPPPALAVLGDPRHLAARAVAVVGARNASAAGRRLAEELAAGLAREGLAVVSGLARGIDAAAHAATLAAGGVTVAAVAGGLDRPYPPENAALQRRIAEAGVVVAEAPLGTAPLARHFPRRNRIVAGLSLGVVVVEAALRSGSLITARMGLEAGREIFSVPGSPLDPRCRGSNDLIRQGAVLTETVEDVLRHLPAGPAAPPFGTAPSATAPLATAPAGPRPGRPRPDAAPGGAAQDGSAGAAGPAGGEAQVLELLGPTPMAVDELLRRCHLSAGALQAVLLDLELAGRIETLPGNRVCLLSARAD</sequence>
<dbReference type="RefSeq" id="WP_248668278.1">
    <property type="nucleotide sequence ID" value="NZ_JALPRX010000076.1"/>
</dbReference>
<dbReference type="Pfam" id="PF17782">
    <property type="entry name" value="WHD_DprA"/>
    <property type="match status" value="1"/>
</dbReference>
<feature type="domain" description="Smf/DprA SLOG" evidence="3">
    <location>
        <begin position="73"/>
        <end position="281"/>
    </location>
</feature>
<dbReference type="Pfam" id="PF02481">
    <property type="entry name" value="DNA_processg_A"/>
    <property type="match status" value="1"/>
</dbReference>
<name>A0A9X2BV10_9PROT</name>
<dbReference type="AlphaFoldDB" id="A0A9X2BV10"/>
<dbReference type="Gene3D" id="1.10.10.10">
    <property type="entry name" value="Winged helix-like DNA-binding domain superfamily/Winged helix DNA-binding domain"/>
    <property type="match status" value="1"/>
</dbReference>
<organism evidence="5 6">
    <name type="scientific">Roseomonas acroporae</name>
    <dbReference type="NCBI Taxonomy" id="2937791"/>
    <lineage>
        <taxon>Bacteria</taxon>
        <taxon>Pseudomonadati</taxon>
        <taxon>Pseudomonadota</taxon>
        <taxon>Alphaproteobacteria</taxon>
        <taxon>Acetobacterales</taxon>
        <taxon>Roseomonadaceae</taxon>
        <taxon>Roseomonas</taxon>
    </lineage>
</organism>
<evidence type="ECO:0000259" key="4">
    <source>
        <dbReference type="Pfam" id="PF17782"/>
    </source>
</evidence>
<dbReference type="Gene3D" id="3.40.50.450">
    <property type="match status" value="1"/>
</dbReference>
<dbReference type="NCBIfam" id="TIGR00732">
    <property type="entry name" value="dprA"/>
    <property type="match status" value="1"/>
</dbReference>
<feature type="compositionally biased region" description="Low complexity" evidence="2">
    <location>
        <begin position="316"/>
        <end position="330"/>
    </location>
</feature>
<dbReference type="PANTHER" id="PTHR43022:SF1">
    <property type="entry name" value="PROTEIN SMF"/>
    <property type="match status" value="1"/>
</dbReference>
<evidence type="ECO:0000256" key="1">
    <source>
        <dbReference type="ARBA" id="ARBA00006525"/>
    </source>
</evidence>
<feature type="region of interest" description="Disordered" evidence="2">
    <location>
        <begin position="281"/>
        <end position="333"/>
    </location>
</feature>
<dbReference type="Proteomes" id="UP001139516">
    <property type="component" value="Unassembled WGS sequence"/>
</dbReference>
<accession>A0A9X2BV10</accession>
<dbReference type="GO" id="GO:0009294">
    <property type="term" value="P:DNA-mediated transformation"/>
    <property type="evidence" value="ECO:0007669"/>
    <property type="project" value="InterPro"/>
</dbReference>
<dbReference type="EMBL" id="JALPRX010000076">
    <property type="protein sequence ID" value="MCK8786162.1"/>
    <property type="molecule type" value="Genomic_DNA"/>
</dbReference>
<dbReference type="PANTHER" id="PTHR43022">
    <property type="entry name" value="PROTEIN SMF"/>
    <property type="match status" value="1"/>
</dbReference>
<dbReference type="InterPro" id="IPR057666">
    <property type="entry name" value="DrpA_SLOG"/>
</dbReference>
<comment type="similarity">
    <text evidence="1">Belongs to the DprA/Smf family.</text>
</comment>
<keyword evidence="6" id="KW-1185">Reference proteome</keyword>
<protein>
    <submittedName>
        <fullName evidence="5">DNA-processing protein DprA</fullName>
    </submittedName>
</protein>
<feature type="domain" description="DprA winged helix" evidence="4">
    <location>
        <begin position="329"/>
        <end position="383"/>
    </location>
</feature>
<gene>
    <name evidence="5" type="primary">dprA</name>
    <name evidence="5" type="ORF">M0638_17440</name>
</gene>
<evidence type="ECO:0000259" key="3">
    <source>
        <dbReference type="Pfam" id="PF02481"/>
    </source>
</evidence>